<evidence type="ECO:0000313" key="3">
    <source>
        <dbReference type="Proteomes" id="UP000001192"/>
    </source>
</evidence>
<sequence length="218" mass="24904">MNWQIFSCFKNKALRYIILAIFIAYVMVLAQYHPILFFIVSVIFAGYLVTLLVGACFILISKQKRATHGRRLVRHLAIAICVFLWEALLVFNHAGGWTDILAIKLDTKKYDACKNSGVAFDGNRLSVCDTNDKWWRAGFTEAIVYDSSGQILREHPPHSDDWLNAALSPNIHAPFGVVGFEARRLTGDFYLITFYDDLSDELIPECRSIHDRCVLREK</sequence>
<evidence type="ECO:0000256" key="1">
    <source>
        <dbReference type="SAM" id="Phobius"/>
    </source>
</evidence>
<keyword evidence="3" id="KW-1185">Reference proteome</keyword>
<dbReference type="AlphaFoldDB" id="B2JW52"/>
<feature type="transmembrane region" description="Helical" evidence="1">
    <location>
        <begin position="36"/>
        <end position="60"/>
    </location>
</feature>
<dbReference type="OrthoDB" id="7358020at2"/>
<organism evidence="2 3">
    <name type="scientific">Paraburkholderia phymatum (strain DSM 17167 / CIP 108236 / LMG 21445 / STM815)</name>
    <name type="common">Burkholderia phymatum</name>
    <dbReference type="NCBI Taxonomy" id="391038"/>
    <lineage>
        <taxon>Bacteria</taxon>
        <taxon>Pseudomonadati</taxon>
        <taxon>Pseudomonadota</taxon>
        <taxon>Betaproteobacteria</taxon>
        <taxon>Burkholderiales</taxon>
        <taxon>Burkholderiaceae</taxon>
        <taxon>Paraburkholderia</taxon>
    </lineage>
</organism>
<keyword evidence="1" id="KW-0812">Transmembrane</keyword>
<gene>
    <name evidence="2" type="ordered locus">Bphy_6122</name>
</gene>
<name>B2JW52_PARP8</name>
<keyword evidence="1" id="KW-0472">Membrane</keyword>
<proteinExistence type="predicted"/>
<reference evidence="3" key="1">
    <citation type="journal article" date="2014" name="Stand. Genomic Sci.">
        <title>Complete genome sequence of Burkholderia phymatum STM815(T), a broad host range and efficient nitrogen-fixing symbiont of Mimosa species.</title>
        <authorList>
            <person name="Moulin L."/>
            <person name="Klonowska A."/>
            <person name="Caroline B."/>
            <person name="Booth K."/>
            <person name="Vriezen J.A."/>
            <person name="Melkonian R."/>
            <person name="James E.K."/>
            <person name="Young J.P."/>
            <person name="Bena G."/>
            <person name="Hauser L."/>
            <person name="Land M."/>
            <person name="Kyrpides N."/>
            <person name="Bruce D."/>
            <person name="Chain P."/>
            <person name="Copeland A."/>
            <person name="Pitluck S."/>
            <person name="Woyke T."/>
            <person name="Lizotte-Waniewski M."/>
            <person name="Bristow J."/>
            <person name="Riley M."/>
        </authorList>
    </citation>
    <scope>NUCLEOTIDE SEQUENCE [LARGE SCALE GENOMIC DNA]</scope>
    <source>
        <strain evidence="3">DSM 17167 / CIP 108236 / LMG 21445 / STM815</strain>
        <plasmid evidence="3">Plasmid pBPHY01</plasmid>
    </source>
</reference>
<keyword evidence="1" id="KW-1133">Transmembrane helix</keyword>
<dbReference type="RefSeq" id="WP_012405338.1">
    <property type="nucleotide sequence ID" value="NC_010625.1"/>
</dbReference>
<protein>
    <recommendedName>
        <fullName evidence="4">Transmembrane protein</fullName>
    </recommendedName>
</protein>
<feature type="transmembrane region" description="Helical" evidence="1">
    <location>
        <begin position="72"/>
        <end position="91"/>
    </location>
</feature>
<feature type="transmembrane region" description="Helical" evidence="1">
    <location>
        <begin position="12"/>
        <end position="30"/>
    </location>
</feature>
<dbReference type="EMBL" id="CP001045">
    <property type="protein sequence ID" value="ACC75179.1"/>
    <property type="molecule type" value="Genomic_DNA"/>
</dbReference>
<dbReference type="HOGENOM" id="CLU_1264955_0_0_4"/>
<evidence type="ECO:0000313" key="2">
    <source>
        <dbReference type="EMBL" id="ACC75179.1"/>
    </source>
</evidence>
<geneLocation type="plasmid" evidence="2 3">
    <name>pBPHY01</name>
</geneLocation>
<dbReference type="KEGG" id="bph:Bphy_6122"/>
<keyword evidence="2" id="KW-0614">Plasmid</keyword>
<dbReference type="Proteomes" id="UP000001192">
    <property type="component" value="Plasmid pBPHY01"/>
</dbReference>
<accession>B2JW52</accession>
<evidence type="ECO:0008006" key="4">
    <source>
        <dbReference type="Google" id="ProtNLM"/>
    </source>
</evidence>